<keyword evidence="2" id="KW-0479">Metal-binding</keyword>
<dbReference type="Proteomes" id="UP001498421">
    <property type="component" value="Unassembled WGS sequence"/>
</dbReference>
<dbReference type="InterPro" id="IPR050815">
    <property type="entry name" value="TF_fung"/>
</dbReference>
<keyword evidence="4" id="KW-0804">Transcription</keyword>
<reference evidence="6 7" key="1">
    <citation type="journal article" date="2025" name="Microbiol. Resour. Announc.">
        <title>Draft genome sequences for Neonectria magnoliae and Neonectria punicea, canker pathogens of Liriodendron tulipifera and Acer saccharum in West Virginia.</title>
        <authorList>
            <person name="Petronek H.M."/>
            <person name="Kasson M.T."/>
            <person name="Metheny A.M."/>
            <person name="Stauder C.M."/>
            <person name="Lovett B."/>
            <person name="Lynch S.C."/>
            <person name="Garnas J.R."/>
            <person name="Kasson L.R."/>
            <person name="Stajich J.E."/>
        </authorList>
    </citation>
    <scope>NUCLEOTIDE SEQUENCE [LARGE SCALE GENOMIC DNA]</scope>
    <source>
        <strain evidence="6 7">NRRL 64651</strain>
    </source>
</reference>
<evidence type="ECO:0000256" key="5">
    <source>
        <dbReference type="ARBA" id="ARBA00023242"/>
    </source>
</evidence>
<keyword evidence="3" id="KW-0805">Transcription regulation</keyword>
<evidence type="ECO:0000256" key="4">
    <source>
        <dbReference type="ARBA" id="ARBA00023163"/>
    </source>
</evidence>
<dbReference type="PANTHER" id="PTHR47338">
    <property type="entry name" value="ZN(II)2CYS6 TRANSCRIPTION FACTOR (EUROFUNG)-RELATED"/>
    <property type="match status" value="1"/>
</dbReference>
<dbReference type="EMBL" id="JAZAVK010000069">
    <property type="protein sequence ID" value="KAK7426243.1"/>
    <property type="molecule type" value="Genomic_DNA"/>
</dbReference>
<proteinExistence type="predicted"/>
<evidence type="ECO:0000256" key="1">
    <source>
        <dbReference type="ARBA" id="ARBA00004123"/>
    </source>
</evidence>
<protein>
    <submittedName>
        <fullName evidence="6">Uncharacterized protein</fullName>
    </submittedName>
</protein>
<keyword evidence="5" id="KW-0539">Nucleus</keyword>
<sequence length="206" mass="23863">MAEAEECPLLDSSQWSRMMRELLQWRSSQYVRLKYPETKVSSHAHMKQAEKFGYVNLIYYVFKLFLYREYIPFHPAGESKPRGPTEAPLLKAAGSDEFWKQNLTDLFHSATQISSLLRDLRRVGTSLRTPFSGLCAFSSALMNLYAASFSEYMGFTRDEIVVAETQAEESMQDLREIGRLWKIAEDWIRVIDTANGLFRRVIPQSQ</sequence>
<organism evidence="6 7">
    <name type="scientific">Neonectria magnoliae</name>
    <dbReference type="NCBI Taxonomy" id="2732573"/>
    <lineage>
        <taxon>Eukaryota</taxon>
        <taxon>Fungi</taxon>
        <taxon>Dikarya</taxon>
        <taxon>Ascomycota</taxon>
        <taxon>Pezizomycotina</taxon>
        <taxon>Sordariomycetes</taxon>
        <taxon>Hypocreomycetidae</taxon>
        <taxon>Hypocreales</taxon>
        <taxon>Nectriaceae</taxon>
        <taxon>Neonectria</taxon>
    </lineage>
</organism>
<evidence type="ECO:0000313" key="7">
    <source>
        <dbReference type="Proteomes" id="UP001498421"/>
    </source>
</evidence>
<dbReference type="PANTHER" id="PTHR47338:SF19">
    <property type="entry name" value="ZN(II)2CYS6 TRANSCRIPTION FACTOR (EUROFUNG)"/>
    <property type="match status" value="1"/>
</dbReference>
<accession>A0ABR1HZZ5</accession>
<keyword evidence="7" id="KW-1185">Reference proteome</keyword>
<gene>
    <name evidence="6" type="ORF">QQZ08_007273</name>
</gene>
<comment type="subcellular location">
    <subcellularLocation>
        <location evidence="1">Nucleus</location>
    </subcellularLocation>
</comment>
<dbReference type="CDD" id="cd12148">
    <property type="entry name" value="fungal_TF_MHR"/>
    <property type="match status" value="1"/>
</dbReference>
<evidence type="ECO:0000256" key="2">
    <source>
        <dbReference type="ARBA" id="ARBA00022723"/>
    </source>
</evidence>
<comment type="caution">
    <text evidence="6">The sequence shown here is derived from an EMBL/GenBank/DDBJ whole genome shotgun (WGS) entry which is preliminary data.</text>
</comment>
<evidence type="ECO:0000256" key="3">
    <source>
        <dbReference type="ARBA" id="ARBA00023015"/>
    </source>
</evidence>
<evidence type="ECO:0000313" key="6">
    <source>
        <dbReference type="EMBL" id="KAK7426243.1"/>
    </source>
</evidence>
<name>A0ABR1HZZ5_9HYPO</name>